<dbReference type="AlphaFoldDB" id="A0A0G3BHS8"/>
<dbReference type="KEGG" id="pbh:AAW51_2303"/>
<dbReference type="EMBL" id="CP011371">
    <property type="protein sequence ID" value="AKJ28994.1"/>
    <property type="molecule type" value="Genomic_DNA"/>
</dbReference>
<keyword evidence="2" id="KW-1133">Transmembrane helix</keyword>
<evidence type="ECO:0000256" key="2">
    <source>
        <dbReference type="SAM" id="Phobius"/>
    </source>
</evidence>
<reference evidence="3 4" key="1">
    <citation type="submission" date="2015-05" db="EMBL/GenBank/DDBJ databases">
        <authorList>
            <person name="Tang B."/>
            <person name="Yu Y."/>
        </authorList>
    </citation>
    <scope>NUCLEOTIDE SEQUENCE [LARGE SCALE GENOMIC DNA]</scope>
    <source>
        <strain evidence="3 4">DSM 7029</strain>
    </source>
</reference>
<evidence type="ECO:0000256" key="1">
    <source>
        <dbReference type="SAM" id="MobiDB-lite"/>
    </source>
</evidence>
<gene>
    <name evidence="3" type="ORF">AAW51_2303</name>
</gene>
<evidence type="ECO:0000313" key="3">
    <source>
        <dbReference type="EMBL" id="AKJ28994.1"/>
    </source>
</evidence>
<protein>
    <submittedName>
        <fullName evidence="3">Uncharacterized protein</fullName>
    </submittedName>
</protein>
<name>A0A0G3BHS8_9BURK</name>
<organism evidence="3 4">
    <name type="scientific">Caldimonas brevitalea</name>
    <dbReference type="NCBI Taxonomy" id="413882"/>
    <lineage>
        <taxon>Bacteria</taxon>
        <taxon>Pseudomonadati</taxon>
        <taxon>Pseudomonadota</taxon>
        <taxon>Betaproteobacteria</taxon>
        <taxon>Burkholderiales</taxon>
        <taxon>Sphaerotilaceae</taxon>
        <taxon>Caldimonas</taxon>
    </lineage>
</organism>
<keyword evidence="4" id="KW-1185">Reference proteome</keyword>
<keyword evidence="2" id="KW-0812">Transmembrane</keyword>
<accession>A0A0G3BHS8</accession>
<sequence length="104" mass="11090">MDILGTIFLWCFLCLVSAIGWSWLHQRWIDAETIRSAEGIAAAGLHALIALGFYLAVQRGRLEALRQKCSISSFGSLTKRSSAERRGLPGAAATDLPSGSLGAG</sequence>
<feature type="transmembrane region" description="Helical" evidence="2">
    <location>
        <begin position="34"/>
        <end position="57"/>
    </location>
</feature>
<keyword evidence="2" id="KW-0472">Membrane</keyword>
<evidence type="ECO:0000313" key="4">
    <source>
        <dbReference type="Proteomes" id="UP000035352"/>
    </source>
</evidence>
<dbReference type="Proteomes" id="UP000035352">
    <property type="component" value="Chromosome"/>
</dbReference>
<proteinExistence type="predicted"/>
<feature type="region of interest" description="Disordered" evidence="1">
    <location>
        <begin position="75"/>
        <end position="104"/>
    </location>
</feature>